<dbReference type="PROSITE" id="PS51257">
    <property type="entry name" value="PROKAR_LIPOPROTEIN"/>
    <property type="match status" value="1"/>
</dbReference>
<feature type="signal peptide" evidence="1">
    <location>
        <begin position="1"/>
        <end position="19"/>
    </location>
</feature>
<evidence type="ECO:0000256" key="1">
    <source>
        <dbReference type="SAM" id="SignalP"/>
    </source>
</evidence>
<evidence type="ECO:0000313" key="3">
    <source>
        <dbReference type="Proteomes" id="UP001203761"/>
    </source>
</evidence>
<dbReference type="RefSeq" id="WP_249736396.1">
    <property type="nucleotide sequence ID" value="NZ_JAKNCJ010000001.1"/>
</dbReference>
<keyword evidence="3" id="KW-1185">Reference proteome</keyword>
<proteinExistence type="predicted"/>
<feature type="chain" id="PRO_5046702445" description="Lipoprotein" evidence="1">
    <location>
        <begin position="20"/>
        <end position="317"/>
    </location>
</feature>
<gene>
    <name evidence="2" type="ORF">Bequi_02355</name>
</gene>
<name>A0ABT0QX47_9MICO</name>
<reference evidence="2" key="1">
    <citation type="submission" date="2022-02" db="EMBL/GenBank/DDBJ databases">
        <authorList>
            <person name="Lee M."/>
            <person name="Kim S.-J."/>
            <person name="Jung M.-Y."/>
        </authorList>
    </citation>
    <scope>NUCLEOTIDE SEQUENCE</scope>
    <source>
        <strain evidence="2">JHP9</strain>
    </source>
</reference>
<comment type="caution">
    <text evidence="2">The sequence shown here is derived from an EMBL/GenBank/DDBJ whole genome shotgun (WGS) entry which is preliminary data.</text>
</comment>
<dbReference type="InterPro" id="IPR006311">
    <property type="entry name" value="TAT_signal"/>
</dbReference>
<organism evidence="2 3">
    <name type="scientific">Brachybacterium equifaecis</name>
    <dbReference type="NCBI Taxonomy" id="2910770"/>
    <lineage>
        <taxon>Bacteria</taxon>
        <taxon>Bacillati</taxon>
        <taxon>Actinomycetota</taxon>
        <taxon>Actinomycetes</taxon>
        <taxon>Micrococcales</taxon>
        <taxon>Dermabacteraceae</taxon>
        <taxon>Brachybacterium</taxon>
    </lineage>
</organism>
<dbReference type="EMBL" id="JAKNCJ010000001">
    <property type="protein sequence ID" value="MCL6422242.1"/>
    <property type="molecule type" value="Genomic_DNA"/>
</dbReference>
<sequence length="317" mass="33296">MRVPRRTLLASSCAAGALALSGCSVRPSQEDANEVAADLDRSLFAEPEVRPGHTSEFGTEWWVETSLLTTDLDAAGAAIHRLAVKHAGRLALIVSLDPDARGEERRTFRVFNGTKDRALDDAVWTQALRLSMERGVITAAVRTSPSPIALELTVNGPPAELETFLATGHDFPDPGALPARCTLVGEESAPATESSTFGFVHAPFRIGIAAHEAPLAADALRILREHTGFTGLASVILQRLPQSDSPFDLVAHVRTARPLATGAEGTAAPDSTERQAAAALLERVAEVLPAGLRAQIRLAEGDEAPSAGSGTLLASIG</sequence>
<accession>A0ABT0QX47</accession>
<protein>
    <recommendedName>
        <fullName evidence="4">Lipoprotein</fullName>
    </recommendedName>
</protein>
<evidence type="ECO:0000313" key="2">
    <source>
        <dbReference type="EMBL" id="MCL6422242.1"/>
    </source>
</evidence>
<dbReference type="Proteomes" id="UP001203761">
    <property type="component" value="Unassembled WGS sequence"/>
</dbReference>
<keyword evidence="1" id="KW-0732">Signal</keyword>
<evidence type="ECO:0008006" key="4">
    <source>
        <dbReference type="Google" id="ProtNLM"/>
    </source>
</evidence>
<dbReference type="PROSITE" id="PS51318">
    <property type="entry name" value="TAT"/>
    <property type="match status" value="1"/>
</dbReference>